<dbReference type="SUPFAM" id="SSF47413">
    <property type="entry name" value="lambda repressor-like DNA-binding domains"/>
    <property type="match status" value="1"/>
</dbReference>
<dbReference type="Pfam" id="PF13560">
    <property type="entry name" value="HTH_31"/>
    <property type="match status" value="1"/>
</dbReference>
<dbReference type="GO" id="GO:0003677">
    <property type="term" value="F:DNA binding"/>
    <property type="evidence" value="ECO:0007669"/>
    <property type="project" value="InterPro"/>
</dbReference>
<evidence type="ECO:0000313" key="3">
    <source>
        <dbReference type="Proteomes" id="UP000272400"/>
    </source>
</evidence>
<dbReference type="EMBL" id="RJKE01000001">
    <property type="protein sequence ID" value="ROO91016.1"/>
    <property type="molecule type" value="Genomic_DNA"/>
</dbReference>
<sequence length="295" mass="33934">MVMGRTSPTVRRRRLAAVMRKLRSERQANLDEVAKGSNVPRTTVYRIEQASHAPKVNDVRALCLYYGLADEHSEQLMTLARESRLRGWWQKPRSSIPIWFETYVGLEEEASDILIYEHELITGLLQTEDYFRALLRVDPLLPEESATEKDRRVEVRTKRQERLRGPDAPRLWIILNETAVRRLVGGRQVMKDQLMRLIDLCEPRNVTLQILPFSAGAHAAVDGSFHILNFPARRDPSIVYLQFRRGSIYLEEAADLLEYTEIYDQLRAAALSPESSVEVIRQIIDEGDDARGPNP</sequence>
<gene>
    <name evidence="2" type="ORF">EDD29_8758</name>
</gene>
<dbReference type="RefSeq" id="WP_246053320.1">
    <property type="nucleotide sequence ID" value="NZ_RJKE01000001.1"/>
</dbReference>
<comment type="caution">
    <text evidence="2">The sequence shown here is derived from an EMBL/GenBank/DDBJ whole genome shotgun (WGS) entry which is preliminary data.</text>
</comment>
<dbReference type="InterPro" id="IPR043917">
    <property type="entry name" value="DUF5753"/>
</dbReference>
<protein>
    <submittedName>
        <fullName evidence="2">Helix-turn-helix protein</fullName>
    </submittedName>
</protein>
<feature type="domain" description="HTH cro/C1-type" evidence="1">
    <location>
        <begin position="19"/>
        <end position="72"/>
    </location>
</feature>
<dbReference type="AlphaFoldDB" id="A0A3N1DC19"/>
<dbReference type="PROSITE" id="PS50943">
    <property type="entry name" value="HTH_CROC1"/>
    <property type="match status" value="1"/>
</dbReference>
<organism evidence="2 3">
    <name type="scientific">Actinocorallia herbida</name>
    <dbReference type="NCBI Taxonomy" id="58109"/>
    <lineage>
        <taxon>Bacteria</taxon>
        <taxon>Bacillati</taxon>
        <taxon>Actinomycetota</taxon>
        <taxon>Actinomycetes</taxon>
        <taxon>Streptosporangiales</taxon>
        <taxon>Thermomonosporaceae</taxon>
        <taxon>Actinocorallia</taxon>
    </lineage>
</organism>
<evidence type="ECO:0000259" key="1">
    <source>
        <dbReference type="PROSITE" id="PS50943"/>
    </source>
</evidence>
<name>A0A3N1DC19_9ACTN</name>
<dbReference type="Pfam" id="PF19054">
    <property type="entry name" value="DUF5753"/>
    <property type="match status" value="1"/>
</dbReference>
<dbReference type="Gene3D" id="1.10.260.40">
    <property type="entry name" value="lambda repressor-like DNA-binding domains"/>
    <property type="match status" value="1"/>
</dbReference>
<dbReference type="InterPro" id="IPR010982">
    <property type="entry name" value="Lambda_DNA-bd_dom_sf"/>
</dbReference>
<proteinExistence type="predicted"/>
<accession>A0A3N1DC19</accession>
<dbReference type="Proteomes" id="UP000272400">
    <property type="component" value="Unassembled WGS sequence"/>
</dbReference>
<dbReference type="SMART" id="SM00530">
    <property type="entry name" value="HTH_XRE"/>
    <property type="match status" value="1"/>
</dbReference>
<evidence type="ECO:0000313" key="2">
    <source>
        <dbReference type="EMBL" id="ROO91016.1"/>
    </source>
</evidence>
<keyword evidence="3" id="KW-1185">Reference proteome</keyword>
<dbReference type="CDD" id="cd00093">
    <property type="entry name" value="HTH_XRE"/>
    <property type="match status" value="1"/>
</dbReference>
<reference evidence="2 3" key="1">
    <citation type="submission" date="2018-11" db="EMBL/GenBank/DDBJ databases">
        <title>Sequencing the genomes of 1000 actinobacteria strains.</title>
        <authorList>
            <person name="Klenk H.-P."/>
        </authorList>
    </citation>
    <scope>NUCLEOTIDE SEQUENCE [LARGE SCALE GENOMIC DNA]</scope>
    <source>
        <strain evidence="2 3">DSM 44254</strain>
    </source>
</reference>
<dbReference type="InterPro" id="IPR001387">
    <property type="entry name" value="Cro/C1-type_HTH"/>
</dbReference>